<gene>
    <name evidence="1" type="ORF">COU01_00075</name>
</gene>
<dbReference type="InterPro" id="IPR003789">
    <property type="entry name" value="Asn/Gln_tRNA_amidoTrase-B-like"/>
</dbReference>
<accession>A0A2H0V0Y4</accession>
<dbReference type="InterPro" id="IPR019004">
    <property type="entry name" value="YqeY/Aim41"/>
</dbReference>
<dbReference type="InterPro" id="IPR042184">
    <property type="entry name" value="YqeY/Aim41_N"/>
</dbReference>
<dbReference type="InterPro" id="IPR023168">
    <property type="entry name" value="GatB_Yqey_C_2"/>
</dbReference>
<name>A0A2H0V0Y4_9BACT</name>
<protein>
    <submittedName>
        <fullName evidence="1">Glutamyl-tRNA amidotransferase</fullName>
    </submittedName>
</protein>
<dbReference type="GO" id="GO:0016884">
    <property type="term" value="F:carbon-nitrogen ligase activity, with glutamine as amido-N-donor"/>
    <property type="evidence" value="ECO:0007669"/>
    <property type="project" value="InterPro"/>
</dbReference>
<dbReference type="SUPFAM" id="SSF89095">
    <property type="entry name" value="GatB/YqeY motif"/>
    <property type="match status" value="1"/>
</dbReference>
<evidence type="ECO:0000313" key="1">
    <source>
        <dbReference type="EMBL" id="PIR92756.1"/>
    </source>
</evidence>
<dbReference type="Gene3D" id="1.10.10.410">
    <property type="match status" value="1"/>
</dbReference>
<dbReference type="PANTHER" id="PTHR28055">
    <property type="entry name" value="ALTERED INHERITANCE OF MITOCHONDRIA PROTEIN 41, MITOCHONDRIAL"/>
    <property type="match status" value="1"/>
</dbReference>
<dbReference type="AlphaFoldDB" id="A0A2H0V0Y4"/>
<dbReference type="GO" id="GO:0016740">
    <property type="term" value="F:transferase activity"/>
    <property type="evidence" value="ECO:0007669"/>
    <property type="project" value="UniProtKB-KW"/>
</dbReference>
<proteinExistence type="predicted"/>
<dbReference type="Pfam" id="PF09424">
    <property type="entry name" value="YqeY"/>
    <property type="match status" value="1"/>
</dbReference>
<dbReference type="Gene3D" id="1.10.1510.10">
    <property type="entry name" value="Uncharacterised protein YqeY/AIM41 PF09424, N-terminal domain"/>
    <property type="match status" value="1"/>
</dbReference>
<organism evidence="1 2">
    <name type="scientific">Candidatus Falkowbacteria bacterium CG10_big_fil_rev_8_21_14_0_10_44_15</name>
    <dbReference type="NCBI Taxonomy" id="1974569"/>
    <lineage>
        <taxon>Bacteria</taxon>
        <taxon>Candidatus Falkowiibacteriota</taxon>
    </lineage>
</organism>
<comment type="caution">
    <text evidence="1">The sequence shown here is derived from an EMBL/GenBank/DDBJ whole genome shotgun (WGS) entry which is preliminary data.</text>
</comment>
<dbReference type="Proteomes" id="UP000228510">
    <property type="component" value="Unassembled WGS sequence"/>
</dbReference>
<evidence type="ECO:0000313" key="2">
    <source>
        <dbReference type="Proteomes" id="UP000228510"/>
    </source>
</evidence>
<reference evidence="2" key="1">
    <citation type="submission" date="2017-09" db="EMBL/GenBank/DDBJ databases">
        <title>Depth-based differentiation of microbial function through sediment-hosted aquifers and enrichment of novel symbionts in the deep terrestrial subsurface.</title>
        <authorList>
            <person name="Probst A.J."/>
            <person name="Ladd B."/>
            <person name="Jarett J.K."/>
            <person name="Geller-Mcgrath D.E."/>
            <person name="Sieber C.M.K."/>
            <person name="Emerson J.B."/>
            <person name="Anantharaman K."/>
            <person name="Thomas B.C."/>
            <person name="Malmstrom R."/>
            <person name="Stieglmeier M."/>
            <person name="Klingl A."/>
            <person name="Woyke T."/>
            <person name="Ryan C.M."/>
            <person name="Banfield J.F."/>
        </authorList>
    </citation>
    <scope>NUCLEOTIDE SEQUENCE [LARGE SCALE GENOMIC DNA]</scope>
</reference>
<sequence length="161" mass="17827">MFNYCLISVEYLFMLTKQQILDDFTKALKNKDEVKKRTLESIKSEILVFEKAKAGNEATAEKIAEILKSMAKKRREAIEAYEAAGRAELAAKEKEELAVIKFYLPAQMGEEQIKKAVRKIVAEQGFTKADFGKAMGMAMGQLKGKADGGLVGKAVKEILGS</sequence>
<dbReference type="PANTHER" id="PTHR28055:SF1">
    <property type="entry name" value="ALTERED INHERITANCE OF MITOCHONDRIA PROTEIN 41, MITOCHONDRIAL"/>
    <property type="match status" value="1"/>
</dbReference>
<keyword evidence="1" id="KW-0808">Transferase</keyword>
<dbReference type="EMBL" id="PFAT01000001">
    <property type="protein sequence ID" value="PIR92756.1"/>
    <property type="molecule type" value="Genomic_DNA"/>
</dbReference>